<keyword evidence="3" id="KW-1185">Reference proteome</keyword>
<reference evidence="2" key="2">
    <citation type="submission" date="2025-09" db="UniProtKB">
        <authorList>
            <consortium name="Ensembl"/>
        </authorList>
    </citation>
    <scope>IDENTIFICATION</scope>
</reference>
<dbReference type="Proteomes" id="UP000694414">
    <property type="component" value="Unplaced"/>
</dbReference>
<evidence type="ECO:0000256" key="1">
    <source>
        <dbReference type="SAM" id="Coils"/>
    </source>
</evidence>
<evidence type="ECO:0000313" key="2">
    <source>
        <dbReference type="Ensembl" id="ENSPSMP00000030177.1"/>
    </source>
</evidence>
<organism evidence="2 3">
    <name type="scientific">Prolemur simus</name>
    <name type="common">Greater bamboo lemur</name>
    <name type="synonym">Hapalemur simus</name>
    <dbReference type="NCBI Taxonomy" id="1328070"/>
    <lineage>
        <taxon>Eukaryota</taxon>
        <taxon>Metazoa</taxon>
        <taxon>Chordata</taxon>
        <taxon>Craniata</taxon>
        <taxon>Vertebrata</taxon>
        <taxon>Euteleostomi</taxon>
        <taxon>Mammalia</taxon>
        <taxon>Eutheria</taxon>
        <taxon>Euarchontoglires</taxon>
        <taxon>Primates</taxon>
        <taxon>Strepsirrhini</taxon>
        <taxon>Lemuriformes</taxon>
        <taxon>Lemuridae</taxon>
        <taxon>Prolemur</taxon>
    </lineage>
</organism>
<feature type="coiled-coil region" evidence="1">
    <location>
        <begin position="149"/>
        <end position="176"/>
    </location>
</feature>
<protein>
    <submittedName>
        <fullName evidence="2">Uncharacterized protein</fullName>
    </submittedName>
</protein>
<name>A0A8C9AJK3_PROSS</name>
<dbReference type="GeneTree" id="ENSGT00940000154393"/>
<evidence type="ECO:0000313" key="3">
    <source>
        <dbReference type="Proteomes" id="UP000694414"/>
    </source>
</evidence>
<dbReference type="Ensembl" id="ENSPSMT00000034811.1">
    <property type="protein sequence ID" value="ENSPSMP00000030177.1"/>
    <property type="gene ID" value="ENSPSMG00000020928.1"/>
</dbReference>
<accession>A0A8C9AJK3</accession>
<proteinExistence type="predicted"/>
<sequence length="379" mass="43041">MATAQHTPVDPVPRDKRRQDLQEMLEEVGLTVEYWLPKLQEDLGVTCRQALQHMEEKDLQKLKSQAKYPWEERALEKLLNLAHSNSLSELQKSRIQKTKEKQEQAAQALKELKDLMSQGKQRNTEAVMSKEAELREAMDIPKEYWSSSKTSLKEVIDNMQKQLELTKLELSQRENLPDKDLVSWASGGLALQGIYKTTDQAGLIEKNENLLRVPRDFSLFGPRQGTRMETVEFTSSEEESMFTQKIEKGGFSAIILGKGEGWGGSLEAGFDHSKHSESKTTQQKHSEHSYLCSTKFSYIPLASCYFAIDQLQLSKAALQELKYIEDLLGQTADSDRSSLLRHRAKSFFHRFGSHANQGPLPSAPGGHLLVESRFRGFPQ</sequence>
<dbReference type="AlphaFoldDB" id="A0A8C9AJK3"/>
<reference evidence="2" key="1">
    <citation type="submission" date="2025-08" db="UniProtKB">
        <authorList>
            <consortium name="Ensembl"/>
        </authorList>
    </citation>
    <scope>IDENTIFICATION</scope>
</reference>
<keyword evidence="1" id="KW-0175">Coiled coil</keyword>